<proteinExistence type="predicted"/>
<organism evidence="1 2">
    <name type="scientific">Rhizobium phaseoli</name>
    <dbReference type="NCBI Taxonomy" id="396"/>
    <lineage>
        <taxon>Bacteria</taxon>
        <taxon>Pseudomonadati</taxon>
        <taxon>Pseudomonadota</taxon>
        <taxon>Alphaproteobacteria</taxon>
        <taxon>Hyphomicrobiales</taxon>
        <taxon>Rhizobiaceae</taxon>
        <taxon>Rhizobium/Agrobacterium group</taxon>
        <taxon>Rhizobium</taxon>
    </lineage>
</organism>
<reference evidence="1 2" key="1">
    <citation type="submission" date="2020-11" db="EMBL/GenBank/DDBJ databases">
        <title>Indigenous Rhizobia Nodulating Common beans in Western Kenya.</title>
        <authorList>
            <person name="Wekesa C.S."/>
            <person name="Oelmueller R."/>
            <person name="Furch A.C."/>
        </authorList>
    </citation>
    <scope>NUCLEOTIDE SEQUENCE [LARGE SCALE GENOMIC DNA]</scope>
    <source>
        <strain evidence="2">BS3</strain>
        <plasmid evidence="1 2">pBS3d</plasmid>
    </source>
</reference>
<dbReference type="RefSeq" id="WP_167860707.1">
    <property type="nucleotide sequence ID" value="NZ_CP064935.1"/>
</dbReference>
<accession>A0A7X6F2M1</accession>
<evidence type="ECO:0000313" key="1">
    <source>
        <dbReference type="EMBL" id="QPK12589.1"/>
    </source>
</evidence>
<keyword evidence="1" id="KW-0614">Plasmid</keyword>
<dbReference type="EMBL" id="CP064935">
    <property type="protein sequence ID" value="QPK12589.1"/>
    <property type="molecule type" value="Genomic_DNA"/>
</dbReference>
<geneLocation type="plasmid" evidence="1 2">
    <name>pBS3d</name>
</geneLocation>
<sequence length="186" mass="20526">MRIAVLGWGSLIWKPEKLAVKLPFEPGGPPLPIEFSRISKDGRLTLVIDEQCGTPCPALYAVSTLEDLADARESLRVREGMTHVNGVGFVDLKSEEVSARARERHPGTVPGIADWGRRMDFDAVIWTALAPNFGEVTKRAYSTEEAIAYLDTLSAEKFTVAAEYIRKAPSPVETPVRTAFSKRWPA</sequence>
<evidence type="ECO:0000313" key="2">
    <source>
        <dbReference type="Proteomes" id="UP000540266"/>
    </source>
</evidence>
<dbReference type="AlphaFoldDB" id="A0A7X6F2M1"/>
<name>A0A7X6F2M1_9HYPH</name>
<dbReference type="Proteomes" id="UP000540266">
    <property type="component" value="Plasmid pBS3d"/>
</dbReference>
<protein>
    <submittedName>
        <fullName evidence="1">Uncharacterized protein</fullName>
    </submittedName>
</protein>
<gene>
    <name evidence="1" type="ORF">HER27_031895</name>
</gene>